<name>A0ABD3MSB4_9STRA</name>
<keyword evidence="9" id="KW-0325">Glycoprotein</keyword>
<evidence type="ECO:0000313" key="14">
    <source>
        <dbReference type="Proteomes" id="UP001530400"/>
    </source>
</evidence>
<keyword evidence="7" id="KW-0472">Membrane</keyword>
<dbReference type="Pfam" id="PF08263">
    <property type="entry name" value="LRRNT_2"/>
    <property type="match status" value="2"/>
</dbReference>
<dbReference type="Pfam" id="PF00560">
    <property type="entry name" value="LRR_1"/>
    <property type="match status" value="3"/>
</dbReference>
<dbReference type="Gene3D" id="3.80.10.10">
    <property type="entry name" value="Ribonuclease Inhibitor"/>
    <property type="match status" value="5"/>
</dbReference>
<dbReference type="GO" id="GO:0005886">
    <property type="term" value="C:plasma membrane"/>
    <property type="evidence" value="ECO:0007669"/>
    <property type="project" value="UniProtKB-SubCell"/>
</dbReference>
<dbReference type="InterPro" id="IPR003591">
    <property type="entry name" value="Leu-rich_rpt_typical-subtyp"/>
</dbReference>
<feature type="compositionally biased region" description="Basic and acidic residues" evidence="11">
    <location>
        <begin position="263"/>
        <end position="296"/>
    </location>
</feature>
<proteinExistence type="predicted"/>
<sequence>MCFSSCRDIGWDVAACIPLGRRRREGRGCLGCCSRRIDGKMTLNLLPRLRLADFPFYWKMGLVERDAGLEGLASVDGWCFVGLKGFDVDCLLWLFNLEKTKHPSTARLICILQLSHTIFSRAAQDPSGEITVRFSPPKSTQTDPHGNLRFVFNENDQVKCKAENGQTHMHAKLQEHVQKEIGKMLASGQMPEKFKLDLPPEMHGALGNSELTIHKSQLLPSDGTARKEKTFGVPASSQDEPILRVEVDRSELRRINQHEYEKYRKNKKIPSEKETGKMDNKHEGRDKSNIEKEKPDQVSSKKVSSQINHEDILKKMMSNSYSKVMSCSSMLYDELRGSVPISLCRYPCFYLLEELGHHQKTGMWSEKTVLEEAFFLLLGLNEKQILNVTNWQTHPLVEFDTWLKEPDHCSWGGVTCGITTFGVGPGNQENTFDEAQSDSVDECLNSSLKVRQRNRCDGSRKLDWWTCQPCPPSNKVTKLDLTMLDFTGVLSENLYMLTQLRRLNVMGNSIVGGIPDTYQQFEHIEFIDVSKNGMEGPLPDHLPVSLIELWLEENRFTGNIPQCFANMKSLHYLDVSSNKLQGSIPSFIGNMTLLNSLYLSRNQFTGQIPEFQPTVYLRVLDLSHNALESTLPVSAAQSIYALETLDLSSNRLTGTLPVFLHNTEQLKLNLTANRFIGAVPSALCHGQYASKFGCDVVMCKAGKYSPSGAATYTGPCVDCPDKQPFLGQTTCSSANYSRGSLSEREVLHLFYIYTNGDGWDVKYQGEMWSDLESPACELPGITCHENKVTKINLTDTTLCTGHEINPKSCLGLPSEIGLLSELQSLDIHMAGGKGRLGTIPNEFSSLKKLEYLNLEGYTVIGSIDHLANIESLQTLILCNCDIAGTLPPFGSSNKLQLLNLASNEFTGTIPQSFGHISDLEELMLSRNRLSGTIIDFSALQKLDNLEVYGNLLTGPIPLSLTKCSGLKRVDLFSNMLTGTIPSEFGSLQSLQILHFKSNKLSGRLPPSLLDHLPDFMWLDASDNRLTGTVPASFAHSKSLKDLRLGGNEIYGIAEQVCSNIELNGAPKEEIRSRCDHILCPLGTTSDTGFATSSMPCEPCPEGQSTLYLGSSTCQEFSEKDILRMMFEMLSSNGDQQQWSNEYKNDWTSDNDPCQWHGITCEDGEIVGLAIPGLIL</sequence>
<evidence type="ECO:0000256" key="5">
    <source>
        <dbReference type="ARBA" id="ARBA00022737"/>
    </source>
</evidence>
<evidence type="ECO:0000256" key="4">
    <source>
        <dbReference type="ARBA" id="ARBA00022729"/>
    </source>
</evidence>
<keyword evidence="2" id="KW-0433">Leucine-rich repeat</keyword>
<keyword evidence="6" id="KW-1133">Transmembrane helix</keyword>
<gene>
    <name evidence="13" type="ORF">ACHAWO_002951</name>
</gene>
<evidence type="ECO:0000256" key="9">
    <source>
        <dbReference type="ARBA" id="ARBA00023180"/>
    </source>
</evidence>
<protein>
    <recommendedName>
        <fullName evidence="12">Leucine-rich repeat-containing N-terminal plant-type domain-containing protein</fullName>
    </recommendedName>
</protein>
<keyword evidence="14" id="KW-1185">Reference proteome</keyword>
<feature type="region of interest" description="Disordered" evidence="11">
    <location>
        <begin position="263"/>
        <end position="305"/>
    </location>
</feature>
<evidence type="ECO:0000256" key="2">
    <source>
        <dbReference type="ARBA" id="ARBA00022614"/>
    </source>
</evidence>
<keyword evidence="4" id="KW-0732">Signal</keyword>
<keyword evidence="8" id="KW-0675">Receptor</keyword>
<dbReference type="InterPro" id="IPR032675">
    <property type="entry name" value="LRR_dom_sf"/>
</dbReference>
<evidence type="ECO:0000256" key="8">
    <source>
        <dbReference type="ARBA" id="ARBA00023170"/>
    </source>
</evidence>
<comment type="subcellular location">
    <subcellularLocation>
        <location evidence="1">Cell membrane</location>
    </subcellularLocation>
    <subcellularLocation>
        <location evidence="10">Endomembrane system</location>
        <topology evidence="10">Single-pass membrane protein</topology>
    </subcellularLocation>
</comment>
<evidence type="ECO:0000313" key="13">
    <source>
        <dbReference type="EMBL" id="KAL3766803.1"/>
    </source>
</evidence>
<dbReference type="InterPro" id="IPR001611">
    <property type="entry name" value="Leu-rich_rpt"/>
</dbReference>
<dbReference type="AlphaFoldDB" id="A0ABD3MSB4"/>
<dbReference type="GO" id="GO:0012505">
    <property type="term" value="C:endomembrane system"/>
    <property type="evidence" value="ECO:0007669"/>
    <property type="project" value="UniProtKB-SubCell"/>
</dbReference>
<dbReference type="SMART" id="SM00369">
    <property type="entry name" value="LRR_TYP"/>
    <property type="match status" value="6"/>
</dbReference>
<accession>A0ABD3MSB4</accession>
<evidence type="ECO:0000256" key="6">
    <source>
        <dbReference type="ARBA" id="ARBA00022989"/>
    </source>
</evidence>
<dbReference type="SUPFAM" id="SSF52058">
    <property type="entry name" value="L domain-like"/>
    <property type="match status" value="2"/>
</dbReference>
<dbReference type="Pfam" id="PF13855">
    <property type="entry name" value="LRR_8"/>
    <property type="match status" value="1"/>
</dbReference>
<dbReference type="Proteomes" id="UP001530400">
    <property type="component" value="Unassembled WGS sequence"/>
</dbReference>
<organism evidence="13 14">
    <name type="scientific">Cyclotella atomus</name>
    <dbReference type="NCBI Taxonomy" id="382360"/>
    <lineage>
        <taxon>Eukaryota</taxon>
        <taxon>Sar</taxon>
        <taxon>Stramenopiles</taxon>
        <taxon>Ochrophyta</taxon>
        <taxon>Bacillariophyta</taxon>
        <taxon>Coscinodiscophyceae</taxon>
        <taxon>Thalassiosirophycidae</taxon>
        <taxon>Stephanodiscales</taxon>
        <taxon>Stephanodiscaceae</taxon>
        <taxon>Cyclotella</taxon>
    </lineage>
</organism>
<evidence type="ECO:0000256" key="1">
    <source>
        <dbReference type="ARBA" id="ARBA00004236"/>
    </source>
</evidence>
<keyword evidence="5" id="KW-0677">Repeat</keyword>
<dbReference type="PANTHER" id="PTHR27000:SF642">
    <property type="entry name" value="INACTIVE LEUCINE-RICH REPEAT RECEPTOR KINASE XIAO-RELATED"/>
    <property type="match status" value="1"/>
</dbReference>
<evidence type="ECO:0000256" key="7">
    <source>
        <dbReference type="ARBA" id="ARBA00023136"/>
    </source>
</evidence>
<evidence type="ECO:0000256" key="3">
    <source>
        <dbReference type="ARBA" id="ARBA00022692"/>
    </source>
</evidence>
<dbReference type="PANTHER" id="PTHR27000">
    <property type="entry name" value="LEUCINE-RICH REPEAT RECEPTOR-LIKE PROTEIN KINASE FAMILY PROTEIN-RELATED"/>
    <property type="match status" value="1"/>
</dbReference>
<feature type="domain" description="Leucine-rich repeat-containing N-terminal plant-type" evidence="12">
    <location>
        <begin position="1140"/>
        <end position="1160"/>
    </location>
</feature>
<dbReference type="InterPro" id="IPR013210">
    <property type="entry name" value="LRR_N_plant-typ"/>
</dbReference>
<evidence type="ECO:0000256" key="10">
    <source>
        <dbReference type="ARBA" id="ARBA00037847"/>
    </source>
</evidence>
<evidence type="ECO:0000256" key="11">
    <source>
        <dbReference type="SAM" id="MobiDB-lite"/>
    </source>
</evidence>
<evidence type="ECO:0000259" key="12">
    <source>
        <dbReference type="Pfam" id="PF08263"/>
    </source>
</evidence>
<feature type="domain" description="Leucine-rich repeat-containing N-terminal plant-type" evidence="12">
    <location>
        <begin position="399"/>
        <end position="416"/>
    </location>
</feature>
<reference evidence="13 14" key="1">
    <citation type="submission" date="2024-10" db="EMBL/GenBank/DDBJ databases">
        <title>Updated reference genomes for cyclostephanoid diatoms.</title>
        <authorList>
            <person name="Roberts W.R."/>
            <person name="Alverson A.J."/>
        </authorList>
    </citation>
    <scope>NUCLEOTIDE SEQUENCE [LARGE SCALE GENOMIC DNA]</scope>
    <source>
        <strain evidence="13 14">AJA010-31</strain>
    </source>
</reference>
<keyword evidence="3" id="KW-0812">Transmembrane</keyword>
<dbReference type="FunFam" id="3.80.10.10:FF:000095">
    <property type="entry name" value="LRR receptor-like serine/threonine-protein kinase GSO1"/>
    <property type="match status" value="2"/>
</dbReference>
<comment type="caution">
    <text evidence="13">The sequence shown here is derived from an EMBL/GenBank/DDBJ whole genome shotgun (WGS) entry which is preliminary data.</text>
</comment>
<dbReference type="EMBL" id="JALLPJ020001379">
    <property type="protein sequence ID" value="KAL3766803.1"/>
    <property type="molecule type" value="Genomic_DNA"/>
</dbReference>